<dbReference type="GO" id="GO:0008381">
    <property type="term" value="F:mechanosensitive monoatomic ion channel activity"/>
    <property type="evidence" value="ECO:0007669"/>
    <property type="project" value="InterPro"/>
</dbReference>
<keyword evidence="4" id="KW-1185">Reference proteome</keyword>
<dbReference type="InterPro" id="IPR008910">
    <property type="entry name" value="MSC_TM_helix"/>
</dbReference>
<feature type="compositionally biased region" description="Low complexity" evidence="1">
    <location>
        <begin position="280"/>
        <end position="289"/>
    </location>
</feature>
<feature type="transmembrane region" description="Helical" evidence="2">
    <location>
        <begin position="44"/>
        <end position="65"/>
    </location>
</feature>
<dbReference type="InterPro" id="IPR045275">
    <property type="entry name" value="MscS_archaea/bacteria_type"/>
</dbReference>
<dbReference type="PANTHER" id="PTHR30221:SF1">
    <property type="entry name" value="SMALL-CONDUCTANCE MECHANOSENSITIVE CHANNEL"/>
    <property type="match status" value="1"/>
</dbReference>
<evidence type="ECO:0000313" key="3">
    <source>
        <dbReference type="EMBL" id="QJR36293.1"/>
    </source>
</evidence>
<feature type="transmembrane region" description="Helical" evidence="2">
    <location>
        <begin position="176"/>
        <end position="194"/>
    </location>
</feature>
<evidence type="ECO:0000256" key="1">
    <source>
        <dbReference type="SAM" id="MobiDB-lite"/>
    </source>
</evidence>
<gene>
    <name evidence="3" type="ORF">HKW67_12655</name>
</gene>
<dbReference type="AlphaFoldDB" id="A0A6M4INK2"/>
<protein>
    <submittedName>
        <fullName evidence="3">Uncharacterized protein</fullName>
    </submittedName>
</protein>
<feature type="region of interest" description="Disordered" evidence="1">
    <location>
        <begin position="255"/>
        <end position="299"/>
    </location>
</feature>
<feature type="transmembrane region" description="Helical" evidence="2">
    <location>
        <begin position="206"/>
        <end position="226"/>
    </location>
</feature>
<feature type="compositionally biased region" description="Acidic residues" evidence="1">
    <location>
        <begin position="257"/>
        <end position="271"/>
    </location>
</feature>
<evidence type="ECO:0000256" key="2">
    <source>
        <dbReference type="SAM" id="Phobius"/>
    </source>
</evidence>
<name>A0A6M4INK2_9BACT</name>
<organism evidence="3 4">
    <name type="scientific">Gemmatimonas groenlandica</name>
    <dbReference type="NCBI Taxonomy" id="2732249"/>
    <lineage>
        <taxon>Bacteria</taxon>
        <taxon>Pseudomonadati</taxon>
        <taxon>Gemmatimonadota</taxon>
        <taxon>Gemmatimonadia</taxon>
        <taxon>Gemmatimonadales</taxon>
        <taxon>Gemmatimonadaceae</taxon>
        <taxon>Gemmatimonas</taxon>
    </lineage>
</organism>
<dbReference type="RefSeq" id="WP_171225726.1">
    <property type="nucleotide sequence ID" value="NZ_CP053085.1"/>
</dbReference>
<accession>A0A6M4INK2</accession>
<proteinExistence type="predicted"/>
<feature type="transmembrane region" description="Helical" evidence="2">
    <location>
        <begin position="103"/>
        <end position="124"/>
    </location>
</feature>
<dbReference type="PANTHER" id="PTHR30221">
    <property type="entry name" value="SMALL-CONDUCTANCE MECHANOSENSITIVE CHANNEL"/>
    <property type="match status" value="1"/>
</dbReference>
<dbReference type="Proteomes" id="UP000500938">
    <property type="component" value="Chromosome"/>
</dbReference>
<keyword evidence="2" id="KW-0472">Membrane</keyword>
<sequence>MLQQQFPDSLQFAAAATQTDSGQAALTSTFTERLEQSFALLGEFVPALFGALVILFAGYLVAKVIEKGTARLLRRMHFNQLLERGGVMQAVERSGSHLNPAKVIANLLFWCVMFAVLLVAANAIGLESLANVFSELVSYIPSVIAAIVIIILGIVLGGFVGGLIMASAGGLHGGPWLARTGRAGVIVLAVFMALQELGIATDIVTTAFAILFGAVALALSLSFGLGNRELAAEVTREWYQRYQAERRAIDAEAAADAAEELAEETSEDETAEMPMPQPPVAVAKTPVTVSARQFEESKP</sequence>
<dbReference type="Pfam" id="PF05552">
    <property type="entry name" value="MS_channel_1st_1"/>
    <property type="match status" value="2"/>
</dbReference>
<keyword evidence="2" id="KW-0812">Transmembrane</keyword>
<keyword evidence="2" id="KW-1133">Transmembrane helix</keyword>
<dbReference type="EMBL" id="CP053085">
    <property type="protein sequence ID" value="QJR36293.1"/>
    <property type="molecule type" value="Genomic_DNA"/>
</dbReference>
<evidence type="ECO:0000313" key="4">
    <source>
        <dbReference type="Proteomes" id="UP000500938"/>
    </source>
</evidence>
<dbReference type="KEGG" id="ggr:HKW67_12655"/>
<feature type="transmembrane region" description="Helical" evidence="2">
    <location>
        <begin position="136"/>
        <end position="164"/>
    </location>
</feature>
<reference evidence="3 4" key="1">
    <citation type="submission" date="2020-05" db="EMBL/GenBank/DDBJ databases">
        <title>Complete genome sequence of Gemmatimonas greenlandica TET16.</title>
        <authorList>
            <person name="Zeng Y."/>
        </authorList>
    </citation>
    <scope>NUCLEOTIDE SEQUENCE [LARGE SCALE GENOMIC DNA]</scope>
    <source>
        <strain evidence="3 4">TET16</strain>
    </source>
</reference>